<reference evidence="3" key="2">
    <citation type="submission" date="2019-10" db="EMBL/GenBank/DDBJ databases">
        <authorList>
            <consortium name="NCBI Pathogen Detection Project"/>
        </authorList>
    </citation>
    <scope>NUCLEOTIDE SEQUENCE</scope>
    <source>
        <strain evidence="3">AZ00058701</strain>
    </source>
</reference>
<organism evidence="3 4">
    <name type="scientific">Legionella pneumophila</name>
    <dbReference type="NCBI Taxonomy" id="446"/>
    <lineage>
        <taxon>Bacteria</taxon>
        <taxon>Pseudomonadati</taxon>
        <taxon>Pseudomonadota</taxon>
        <taxon>Gammaproteobacteria</taxon>
        <taxon>Legionellales</taxon>
        <taxon>Legionellaceae</taxon>
        <taxon>Legionella</taxon>
    </lineage>
</organism>
<feature type="compositionally biased region" description="Low complexity" evidence="1">
    <location>
        <begin position="127"/>
        <end position="137"/>
    </location>
</feature>
<dbReference type="RefSeq" id="WP_010946843.1">
    <property type="nucleotide sequence ID" value="NZ_CCZO01000019.1"/>
</dbReference>
<sequence length="686" mass="79484">MKYFLKLSRQHSSNQKKRTQPAQFEDHHLRIRQPQYAPITIDLVGSVRFIFTFSLFCFRAIAGLLTGAISRKNLFDFVFNRTKTGLTGSIEIITVRRRLTKATQKIQEITPQKSLLERESEEPSISTNTKPTIKPNTTHKQNVFFTKSEEKSETKQFKAVESHDFNNSEELMAFMAKINELIAQDEAMASPKDENESSSTVGEEYIEKLIEIMKNSELLKHEFWSRLDQMTYKDIQLFVSKLSPTKEKGKFGSSDLDYLWRYFNGFEFEPSKRENRKDKFAVMLEALSEEQLKASFDSSDFLSLLNKDYYIETAANTLKRKQLALFASDSKRHDILNLMIKKLKPSAYLLGKLASVMPYATTKIKIALIDQIAHLPHSASFKIELAKLAEHHIGMNTQTYIKRYQSLPALPSNTTHSKPPLSKWASVPAVSKPIYTNIPVAKEDWTDEAFEAFLRELNATTYLINEKKIIDDLNSLPDHRIKMIIEKASSPDYKDMLKHFWMIESKTINHRSFIENRKNRLKIILENLSESQLKSSIKDNKFWDIFRNTQEPYCKMAAKVLSPRQFEIIISNATLERHADFAVIITQIKKDSSADKERLQQIIEAIIPHTTPWFALALERQIKGLLTSDKSLFEKFSTDLKKYLSKSLERPEVSLKYRRDRDLNRRAISHLLTEPLENSYKASFSL</sequence>
<evidence type="ECO:0000313" key="3">
    <source>
        <dbReference type="EMBL" id="HAU1881303.1"/>
    </source>
</evidence>
<feature type="transmembrane region" description="Helical" evidence="2">
    <location>
        <begin position="49"/>
        <end position="69"/>
    </location>
</feature>
<keyword evidence="2" id="KW-0472">Membrane</keyword>
<feature type="region of interest" description="Disordered" evidence="1">
    <location>
        <begin position="1"/>
        <end position="23"/>
    </location>
</feature>
<dbReference type="AlphaFoldDB" id="A0AAN5T2M5"/>
<evidence type="ECO:0000256" key="2">
    <source>
        <dbReference type="SAM" id="Phobius"/>
    </source>
</evidence>
<evidence type="ECO:0000256" key="1">
    <source>
        <dbReference type="SAM" id="MobiDB-lite"/>
    </source>
</evidence>
<name>A0AAN5T2M5_LEGPN</name>
<gene>
    <name evidence="3" type="primary">ravM</name>
    <name evidence="3" type="ORF">JBJ86_13755</name>
</gene>
<protein>
    <submittedName>
        <fullName evidence="3">Dot/Icm T4SS effector RavM</fullName>
    </submittedName>
</protein>
<dbReference type="EMBL" id="DACWHX010000020">
    <property type="protein sequence ID" value="HAU1881303.1"/>
    <property type="molecule type" value="Genomic_DNA"/>
</dbReference>
<accession>A0AAN5T2M5</accession>
<evidence type="ECO:0000313" key="4">
    <source>
        <dbReference type="Proteomes" id="UP000866496"/>
    </source>
</evidence>
<dbReference type="Proteomes" id="UP000866496">
    <property type="component" value="Unassembled WGS sequence"/>
</dbReference>
<proteinExistence type="predicted"/>
<feature type="region of interest" description="Disordered" evidence="1">
    <location>
        <begin position="115"/>
        <end position="137"/>
    </location>
</feature>
<keyword evidence="2" id="KW-1133">Transmembrane helix</keyword>
<keyword evidence="2" id="KW-0812">Transmembrane</keyword>
<comment type="caution">
    <text evidence="3">The sequence shown here is derived from an EMBL/GenBank/DDBJ whole genome shotgun (WGS) entry which is preliminary data.</text>
</comment>
<reference evidence="3" key="1">
    <citation type="journal article" date="2018" name="Genome Biol.">
        <title>SKESA: strategic k-mer extension for scrupulous assemblies.</title>
        <authorList>
            <person name="Souvorov A."/>
            <person name="Agarwala R."/>
            <person name="Lipman D.J."/>
        </authorList>
    </citation>
    <scope>NUCLEOTIDE SEQUENCE</scope>
    <source>
        <strain evidence="3">AZ00058701</strain>
    </source>
</reference>
<dbReference type="GeneID" id="57035095"/>